<dbReference type="Pfam" id="PF17775">
    <property type="entry name" value="YchJ_M-like"/>
    <property type="match status" value="1"/>
</dbReference>
<evidence type="ECO:0000313" key="3">
    <source>
        <dbReference type="Proteomes" id="UP000588112"/>
    </source>
</evidence>
<dbReference type="InterPro" id="IPR048469">
    <property type="entry name" value="YchJ-like_M"/>
</dbReference>
<protein>
    <submittedName>
        <fullName evidence="2">SEC-C motif-containing protein</fullName>
    </submittedName>
</protein>
<dbReference type="SUPFAM" id="SSF54427">
    <property type="entry name" value="NTF2-like"/>
    <property type="match status" value="1"/>
</dbReference>
<gene>
    <name evidence="2" type="ORF">BJ981_001141</name>
</gene>
<dbReference type="Gene3D" id="3.10.450.50">
    <property type="match status" value="1"/>
</dbReference>
<keyword evidence="3" id="KW-1185">Reference proteome</keyword>
<organism evidence="2 3">
    <name type="scientific">Sphaerisporangium krabiense</name>
    <dbReference type="NCBI Taxonomy" id="763782"/>
    <lineage>
        <taxon>Bacteria</taxon>
        <taxon>Bacillati</taxon>
        <taxon>Actinomycetota</taxon>
        <taxon>Actinomycetes</taxon>
        <taxon>Streptosporangiales</taxon>
        <taxon>Streptosporangiaceae</taxon>
        <taxon>Sphaerisporangium</taxon>
    </lineage>
</organism>
<proteinExistence type="predicted"/>
<sequence length="93" mass="10876">MRSRFAAFVVQDEAYLLRTWHPTTRPGRVDFEPGMRWTSLEIQDVSEGSPFHITGTVTFRANYTFRGKPGELREQSRFTRYEGAWVYLDAIVD</sequence>
<name>A0A7W8Z165_9ACTN</name>
<comment type="caution">
    <text evidence="2">The sequence shown here is derived from an EMBL/GenBank/DDBJ whole genome shotgun (WGS) entry which is preliminary data.</text>
</comment>
<feature type="domain" description="YchJ-like middle NTF2-like" evidence="1">
    <location>
        <begin position="1"/>
        <end position="90"/>
    </location>
</feature>
<evidence type="ECO:0000313" key="2">
    <source>
        <dbReference type="EMBL" id="MBB5625442.1"/>
    </source>
</evidence>
<dbReference type="Proteomes" id="UP000588112">
    <property type="component" value="Unassembled WGS sequence"/>
</dbReference>
<dbReference type="InterPro" id="IPR032710">
    <property type="entry name" value="NTF2-like_dom_sf"/>
</dbReference>
<evidence type="ECO:0000259" key="1">
    <source>
        <dbReference type="Pfam" id="PF17775"/>
    </source>
</evidence>
<dbReference type="EMBL" id="JACHBR010000001">
    <property type="protein sequence ID" value="MBB5625442.1"/>
    <property type="molecule type" value="Genomic_DNA"/>
</dbReference>
<accession>A0A7W8Z165</accession>
<dbReference type="AlphaFoldDB" id="A0A7W8Z165"/>
<reference evidence="2 3" key="1">
    <citation type="submission" date="2020-08" db="EMBL/GenBank/DDBJ databases">
        <title>Sequencing the genomes of 1000 actinobacteria strains.</title>
        <authorList>
            <person name="Klenk H.-P."/>
        </authorList>
    </citation>
    <scope>NUCLEOTIDE SEQUENCE [LARGE SCALE GENOMIC DNA]</scope>
    <source>
        <strain evidence="2 3">DSM 45790</strain>
    </source>
</reference>